<name>A0A211Z3S2_9PROT</name>
<dbReference type="SUPFAM" id="SSF53271">
    <property type="entry name" value="PRTase-like"/>
    <property type="match status" value="1"/>
</dbReference>
<dbReference type="InterPro" id="IPR000836">
    <property type="entry name" value="PRTase_dom"/>
</dbReference>
<evidence type="ECO:0000313" key="2">
    <source>
        <dbReference type="EMBL" id="OWJ59863.1"/>
    </source>
</evidence>
<proteinExistence type="predicted"/>
<dbReference type="CDD" id="cd06223">
    <property type="entry name" value="PRTases_typeI"/>
    <property type="match status" value="1"/>
</dbReference>
<gene>
    <name evidence="2" type="ORF">BWR60_31975</name>
</gene>
<sequence>MGGWSSQATLRRAAVRGHDDAAGEGMRMTDGIGEALQQAVSATRGHFLYESGHHGDLWLDLDSLVLDAGRMRGWAAVLAGRATGLGAEIVCGPLTGGAFLAQAIAAELECDFVYAERVLEDGAVRYRIPAPLTATLAGRRVLVADDAINAGSALGLTLAELSRHGAVPAGIACLLTLGEAAGRIAAAQGVPLLALAALQRGMWLQRDCPLCAAGLPLQDPAA</sequence>
<accession>A0A211Z3S2</accession>
<dbReference type="InterPro" id="IPR029057">
    <property type="entry name" value="PRTase-like"/>
</dbReference>
<comment type="caution">
    <text evidence="2">The sequence shown here is derived from an EMBL/GenBank/DDBJ whole genome shotgun (WGS) entry which is preliminary data.</text>
</comment>
<dbReference type="OrthoDB" id="9783570at2"/>
<dbReference type="Gene3D" id="3.40.50.2020">
    <property type="match status" value="1"/>
</dbReference>
<keyword evidence="3" id="KW-1185">Reference proteome</keyword>
<evidence type="ECO:0000259" key="1">
    <source>
        <dbReference type="Pfam" id="PF00156"/>
    </source>
</evidence>
<dbReference type="Pfam" id="PF00156">
    <property type="entry name" value="Pribosyltran"/>
    <property type="match status" value="1"/>
</dbReference>
<organism evidence="2 3">
    <name type="scientific">Inquilinus limosus</name>
    <dbReference type="NCBI Taxonomy" id="171674"/>
    <lineage>
        <taxon>Bacteria</taxon>
        <taxon>Pseudomonadati</taxon>
        <taxon>Pseudomonadota</taxon>
        <taxon>Alphaproteobacteria</taxon>
        <taxon>Rhodospirillales</taxon>
        <taxon>Rhodospirillaceae</taxon>
        <taxon>Inquilinus</taxon>
    </lineage>
</organism>
<protein>
    <recommendedName>
        <fullName evidence="1">Phosphoribosyltransferase domain-containing protein</fullName>
    </recommendedName>
</protein>
<dbReference type="STRING" id="1122125.GCA_000423185_06972"/>
<feature type="domain" description="Phosphoribosyltransferase" evidence="1">
    <location>
        <begin position="89"/>
        <end position="179"/>
    </location>
</feature>
<evidence type="ECO:0000313" key="3">
    <source>
        <dbReference type="Proteomes" id="UP000196655"/>
    </source>
</evidence>
<reference evidence="3" key="1">
    <citation type="submission" date="2017-05" db="EMBL/GenBank/DDBJ databases">
        <authorList>
            <person name="Macchi M."/>
            <person name="Festa S."/>
            <person name="Coppotelli B.M."/>
            <person name="Morelli I.S."/>
        </authorList>
    </citation>
    <scope>NUCLEOTIDE SEQUENCE [LARGE SCALE GENOMIC DNA]</scope>
    <source>
        <strain evidence="3">I</strain>
    </source>
</reference>
<dbReference type="EMBL" id="NHON01000114">
    <property type="protein sequence ID" value="OWJ59863.1"/>
    <property type="molecule type" value="Genomic_DNA"/>
</dbReference>
<dbReference type="Proteomes" id="UP000196655">
    <property type="component" value="Unassembled WGS sequence"/>
</dbReference>
<dbReference type="AlphaFoldDB" id="A0A211Z3S2"/>